<dbReference type="InterPro" id="IPR036638">
    <property type="entry name" value="HLH_DNA-bd_sf"/>
</dbReference>
<dbReference type="PROSITE" id="PS50888">
    <property type="entry name" value="BHLH"/>
    <property type="match status" value="1"/>
</dbReference>
<dbReference type="PANTHER" id="PTHR45959">
    <property type="entry name" value="BHLH TRANSCRIPTION FACTOR"/>
    <property type="match status" value="1"/>
</dbReference>
<reference evidence="7" key="1">
    <citation type="journal article" date="2021" name="Nat. Commun.">
        <title>Genomic analyses provide insights into spinach domestication and the genetic basis of agronomic traits.</title>
        <authorList>
            <person name="Cai X."/>
            <person name="Sun X."/>
            <person name="Xu C."/>
            <person name="Sun H."/>
            <person name="Wang X."/>
            <person name="Ge C."/>
            <person name="Zhang Z."/>
            <person name="Wang Q."/>
            <person name="Fei Z."/>
            <person name="Jiao C."/>
            <person name="Wang Q."/>
        </authorList>
    </citation>
    <scope>NUCLEOTIDE SEQUENCE [LARGE SCALE GENOMIC DNA]</scope>
    <source>
        <strain evidence="7">cv. Varoflay</strain>
    </source>
</reference>
<dbReference type="Gene3D" id="4.10.280.10">
    <property type="entry name" value="Helix-loop-helix DNA-binding domain"/>
    <property type="match status" value="1"/>
</dbReference>
<dbReference type="GeneID" id="110786415"/>
<evidence type="ECO:0000259" key="6">
    <source>
        <dbReference type="PROSITE" id="PS50888"/>
    </source>
</evidence>
<evidence type="ECO:0000256" key="5">
    <source>
        <dbReference type="SAM" id="MobiDB-lite"/>
    </source>
</evidence>
<dbReference type="SMART" id="SM00353">
    <property type="entry name" value="HLH"/>
    <property type="match status" value="1"/>
</dbReference>
<dbReference type="Proteomes" id="UP000813463">
    <property type="component" value="Chromosome 6"/>
</dbReference>
<reference evidence="8 9" key="2">
    <citation type="submission" date="2025-05" db="UniProtKB">
        <authorList>
            <consortium name="RefSeq"/>
        </authorList>
    </citation>
    <scope>IDENTIFICATION</scope>
    <source>
        <tissue evidence="8 9">Leaf</tissue>
    </source>
</reference>
<dbReference type="RefSeq" id="XP_056687011.1">
    <property type="nucleotide sequence ID" value="XM_056831033.1"/>
</dbReference>
<proteinExistence type="predicted"/>
<protein>
    <submittedName>
        <fullName evidence="8 9">Transcription factor bHLH25-like isoform X1</fullName>
    </submittedName>
</protein>
<organism evidence="7 8">
    <name type="scientific">Spinacia oleracea</name>
    <name type="common">Spinach</name>
    <dbReference type="NCBI Taxonomy" id="3562"/>
    <lineage>
        <taxon>Eukaryota</taxon>
        <taxon>Viridiplantae</taxon>
        <taxon>Streptophyta</taxon>
        <taxon>Embryophyta</taxon>
        <taxon>Tracheophyta</taxon>
        <taxon>Spermatophyta</taxon>
        <taxon>Magnoliopsida</taxon>
        <taxon>eudicotyledons</taxon>
        <taxon>Gunneridae</taxon>
        <taxon>Pentapetalae</taxon>
        <taxon>Caryophyllales</taxon>
        <taxon>Chenopodiaceae</taxon>
        <taxon>Chenopodioideae</taxon>
        <taxon>Anserineae</taxon>
        <taxon>Spinacia</taxon>
    </lineage>
</organism>
<feature type="domain" description="BHLH" evidence="6">
    <location>
        <begin position="119"/>
        <end position="168"/>
    </location>
</feature>
<dbReference type="InterPro" id="IPR011598">
    <property type="entry name" value="bHLH_dom"/>
</dbReference>
<keyword evidence="2" id="KW-0805">Transcription regulation</keyword>
<dbReference type="RefSeq" id="XP_056687012.1">
    <property type="nucleotide sequence ID" value="XM_056831034.1"/>
</dbReference>
<name>A0ABM3QUG5_SPIOL</name>
<evidence type="ECO:0000256" key="2">
    <source>
        <dbReference type="ARBA" id="ARBA00023015"/>
    </source>
</evidence>
<evidence type="ECO:0000313" key="7">
    <source>
        <dbReference type="Proteomes" id="UP000813463"/>
    </source>
</evidence>
<evidence type="ECO:0000256" key="3">
    <source>
        <dbReference type="ARBA" id="ARBA00023163"/>
    </source>
</evidence>
<evidence type="ECO:0000313" key="8">
    <source>
        <dbReference type="RefSeq" id="XP_056687011.1"/>
    </source>
</evidence>
<dbReference type="Pfam" id="PF00010">
    <property type="entry name" value="HLH"/>
    <property type="match status" value="1"/>
</dbReference>
<gene>
    <name evidence="8 9" type="primary">LOC110786415</name>
</gene>
<dbReference type="PANTHER" id="PTHR45959:SF2">
    <property type="entry name" value="BHLH TRANSCRIPTION FACTOR"/>
    <property type="match status" value="1"/>
</dbReference>
<dbReference type="SUPFAM" id="SSF47459">
    <property type="entry name" value="HLH, helix-loop-helix DNA-binding domain"/>
    <property type="match status" value="1"/>
</dbReference>
<evidence type="ECO:0000256" key="1">
    <source>
        <dbReference type="ARBA" id="ARBA00004123"/>
    </source>
</evidence>
<evidence type="ECO:0000313" key="9">
    <source>
        <dbReference type="RefSeq" id="XP_056687012.1"/>
    </source>
</evidence>
<feature type="region of interest" description="Disordered" evidence="5">
    <location>
        <begin position="99"/>
        <end position="125"/>
    </location>
</feature>
<dbReference type="InterPro" id="IPR052610">
    <property type="entry name" value="bHLH_transcription_regulator"/>
</dbReference>
<accession>A0ABM3QUG5</accession>
<keyword evidence="4" id="KW-0539">Nucleus</keyword>
<keyword evidence="3" id="KW-0804">Transcription</keyword>
<keyword evidence="7" id="KW-1185">Reference proteome</keyword>
<evidence type="ECO:0000256" key="4">
    <source>
        <dbReference type="ARBA" id="ARBA00023242"/>
    </source>
</evidence>
<comment type="subcellular location">
    <subcellularLocation>
        <location evidence="1">Nucleus</location>
    </subcellularLocation>
</comment>
<sequence>MEKQALSTMEELLSAALHGEDLCYPLLGKSNTWYPESQWELEYDLVDQFITSPPSYTSNDSSEIISHDDYEFYDNHNNDDGNDNASTVKMLMIENHNNKKVSEKQAVNGGKRKRKRKESQVQDHILAERKRRETLAQLFISLSTLIPGLKKIDKTSILRGAIKHMKHLQERVNVLENLGAQQKNLKSLVVVKKCQLTVDNDDDNNDDNGSFSIIDDNGSSNDAIYLNNSIPEIQVKTTDDTLLLRVHCEQQKDIMTKLFDVVVKHHMSVAHCAVIPFTNLAIDITIVTQMEDGFSMDVKDFVRSIRYILHPAS</sequence>